<accession>A0ACB9QZS6</accession>
<reference evidence="2" key="1">
    <citation type="journal article" date="2023" name="Front. Plant Sci.">
        <title>Chromosomal-level genome assembly of Melastoma candidum provides insights into trichome evolution.</title>
        <authorList>
            <person name="Zhong Y."/>
            <person name="Wu W."/>
            <person name="Sun C."/>
            <person name="Zou P."/>
            <person name="Liu Y."/>
            <person name="Dai S."/>
            <person name="Zhou R."/>
        </authorList>
    </citation>
    <scope>NUCLEOTIDE SEQUENCE [LARGE SCALE GENOMIC DNA]</scope>
</reference>
<proteinExistence type="predicted"/>
<sequence>MWLSSSIRNLSRCSERISSMLLTARHMSRKRAVNVRKINPKVPPQEAYSIARDLYNVIRSNGPLTVPNTWTQAQEARVSGLQSKTHLKLMLKWMRGRKMLKLLCTHVGSSKKFLHCTLPEEPRDEKLPEGPHLDEKLHTEKPSTKARRKSK</sequence>
<dbReference type="Proteomes" id="UP001057402">
    <property type="component" value="Chromosome 4"/>
</dbReference>
<evidence type="ECO:0000313" key="2">
    <source>
        <dbReference type="Proteomes" id="UP001057402"/>
    </source>
</evidence>
<evidence type="ECO:0000313" key="1">
    <source>
        <dbReference type="EMBL" id="KAI4372144.1"/>
    </source>
</evidence>
<protein>
    <submittedName>
        <fullName evidence="1">Uncharacterized protein</fullName>
    </submittedName>
</protein>
<dbReference type="EMBL" id="CM042883">
    <property type="protein sequence ID" value="KAI4372144.1"/>
    <property type="molecule type" value="Genomic_DNA"/>
</dbReference>
<gene>
    <name evidence="1" type="ORF">MLD38_010416</name>
</gene>
<name>A0ACB9QZS6_9MYRT</name>
<organism evidence="1 2">
    <name type="scientific">Melastoma candidum</name>
    <dbReference type="NCBI Taxonomy" id="119954"/>
    <lineage>
        <taxon>Eukaryota</taxon>
        <taxon>Viridiplantae</taxon>
        <taxon>Streptophyta</taxon>
        <taxon>Embryophyta</taxon>
        <taxon>Tracheophyta</taxon>
        <taxon>Spermatophyta</taxon>
        <taxon>Magnoliopsida</taxon>
        <taxon>eudicotyledons</taxon>
        <taxon>Gunneridae</taxon>
        <taxon>Pentapetalae</taxon>
        <taxon>rosids</taxon>
        <taxon>malvids</taxon>
        <taxon>Myrtales</taxon>
        <taxon>Melastomataceae</taxon>
        <taxon>Melastomatoideae</taxon>
        <taxon>Melastomateae</taxon>
        <taxon>Melastoma</taxon>
    </lineage>
</organism>
<keyword evidence="2" id="KW-1185">Reference proteome</keyword>
<comment type="caution">
    <text evidence="1">The sequence shown here is derived from an EMBL/GenBank/DDBJ whole genome shotgun (WGS) entry which is preliminary data.</text>
</comment>